<feature type="region of interest" description="Disordered" evidence="1">
    <location>
        <begin position="38"/>
        <end position="61"/>
    </location>
</feature>
<protein>
    <submittedName>
        <fullName evidence="2">Uncharacterized protein</fullName>
    </submittedName>
</protein>
<sequence>MGLMSWQVHSATARVSACVGEVHGRWVRPYAGRYLEHRSPEESGRRAEEEGAPPSTPSVHYAHTKDFYLPRASTKRGACCRWCVGGVHRKGNTNEDLVGTVGHIGHGRGAMLRMRRLQCGTYYVDYHVRIGSTTLRHDGIRTTNQQQTSNETKRTNGPDFPIQPANPTRTCTYHAPNHVPMVALVRFDANGSNMVFMSVVVADSQNRSPFADLPLHYVALALRSSQPPFV</sequence>
<accession>A0A8H6K2J4</accession>
<keyword evidence="3" id="KW-1185">Reference proteome</keyword>
<feature type="compositionally biased region" description="Basic and acidic residues" evidence="1">
    <location>
        <begin position="38"/>
        <end position="49"/>
    </location>
</feature>
<dbReference type="EMBL" id="WIGM01000488">
    <property type="protein sequence ID" value="KAF6823842.1"/>
    <property type="molecule type" value="Genomic_DNA"/>
</dbReference>
<evidence type="ECO:0000256" key="1">
    <source>
        <dbReference type="SAM" id="MobiDB-lite"/>
    </source>
</evidence>
<evidence type="ECO:0000313" key="3">
    <source>
        <dbReference type="Proteomes" id="UP000639643"/>
    </source>
</evidence>
<dbReference type="Proteomes" id="UP000639643">
    <property type="component" value="Unassembled WGS sequence"/>
</dbReference>
<evidence type="ECO:0000313" key="2">
    <source>
        <dbReference type="EMBL" id="KAF6823842.1"/>
    </source>
</evidence>
<gene>
    <name evidence="2" type="ORF">CMUS01_10512</name>
</gene>
<reference evidence="2" key="1">
    <citation type="journal article" date="2020" name="Phytopathology">
        <title>Genome Sequence Resources of Colletotrichum truncatum, C. plurivorum, C. musicola, and C. sojae: Four Species Pathogenic to Soybean (Glycine max).</title>
        <authorList>
            <person name="Rogerio F."/>
            <person name="Boufleur T.R."/>
            <person name="Ciampi-Guillardi M."/>
            <person name="Sukno S.A."/>
            <person name="Thon M.R."/>
            <person name="Massola Junior N.S."/>
            <person name="Baroncelli R."/>
        </authorList>
    </citation>
    <scope>NUCLEOTIDE SEQUENCE</scope>
    <source>
        <strain evidence="2">LFN0074</strain>
    </source>
</reference>
<feature type="region of interest" description="Disordered" evidence="1">
    <location>
        <begin position="142"/>
        <end position="162"/>
    </location>
</feature>
<comment type="caution">
    <text evidence="2">The sequence shown here is derived from an EMBL/GenBank/DDBJ whole genome shotgun (WGS) entry which is preliminary data.</text>
</comment>
<proteinExistence type="predicted"/>
<organism evidence="2 3">
    <name type="scientific">Colletotrichum musicola</name>
    <dbReference type="NCBI Taxonomy" id="2175873"/>
    <lineage>
        <taxon>Eukaryota</taxon>
        <taxon>Fungi</taxon>
        <taxon>Dikarya</taxon>
        <taxon>Ascomycota</taxon>
        <taxon>Pezizomycotina</taxon>
        <taxon>Sordariomycetes</taxon>
        <taxon>Hypocreomycetidae</taxon>
        <taxon>Glomerellales</taxon>
        <taxon>Glomerellaceae</taxon>
        <taxon>Colletotrichum</taxon>
        <taxon>Colletotrichum orchidearum species complex</taxon>
    </lineage>
</organism>
<dbReference type="AlphaFoldDB" id="A0A8H6K2J4"/>
<name>A0A8H6K2J4_9PEZI</name>